<evidence type="ECO:0000256" key="1">
    <source>
        <dbReference type="ARBA" id="ARBA00004162"/>
    </source>
</evidence>
<evidence type="ECO:0000256" key="6">
    <source>
        <dbReference type="ARBA" id="ARBA00023136"/>
    </source>
</evidence>
<dbReference type="InterPro" id="IPR006665">
    <property type="entry name" value="OmpA-like"/>
</dbReference>
<dbReference type="PANTHER" id="PTHR30329:SF20">
    <property type="entry name" value="EXPORTED PROTEIN"/>
    <property type="match status" value="1"/>
</dbReference>
<evidence type="ECO:0000313" key="12">
    <source>
        <dbReference type="Proteomes" id="UP000389128"/>
    </source>
</evidence>
<keyword evidence="11" id="KW-0966">Cell projection</keyword>
<comment type="similarity">
    <text evidence="2">Belongs to the MotB family.</text>
</comment>
<sequence>MARRRKGEEEHENHERWLVSYADFITLLFAFFVVMYSLSSINEGKYRIMSDSVVNAFRNIPANSSGAQIISSPIPSIRPTPPPSAAESAEAEEVRKSKAERVRNMAEEIRKVLAPLVADGQVRVTEGAFGITVEINASVLFAPGEAQLGVDALRALRAVAQVVAGAEFPITVEGHTDVVPIATPMFPSNWELSAVRASSVVRLFVEGGVQPARLTAAGYGDQRPVADNASAEGRARNRRVTILIESRVLETPSAAKPVRASGVADSILPADAAP</sequence>
<evidence type="ECO:0000256" key="7">
    <source>
        <dbReference type="PROSITE-ProRule" id="PRU00473"/>
    </source>
</evidence>
<evidence type="ECO:0000256" key="3">
    <source>
        <dbReference type="ARBA" id="ARBA00022475"/>
    </source>
</evidence>
<keyword evidence="3" id="KW-1003">Cell membrane</keyword>
<evidence type="ECO:0000256" key="8">
    <source>
        <dbReference type="SAM" id="MobiDB-lite"/>
    </source>
</evidence>
<dbReference type="Proteomes" id="UP000389128">
    <property type="component" value="Unassembled WGS sequence"/>
</dbReference>
<dbReference type="EMBL" id="SDKK01000080">
    <property type="protein sequence ID" value="TYC48759.1"/>
    <property type="molecule type" value="Genomic_DNA"/>
</dbReference>
<dbReference type="AlphaFoldDB" id="A0A6C2C538"/>
<evidence type="ECO:0000313" key="11">
    <source>
        <dbReference type="EMBL" id="TYC48759.1"/>
    </source>
</evidence>
<reference evidence="11 12" key="1">
    <citation type="submission" date="2019-01" db="EMBL/GenBank/DDBJ databases">
        <title>Zoogloea oleivorans genome sequencing and assembly.</title>
        <authorList>
            <person name="Tancsics A."/>
            <person name="Farkas M."/>
            <person name="Kriszt B."/>
            <person name="Maroti G."/>
            <person name="Horvath B."/>
        </authorList>
    </citation>
    <scope>NUCLEOTIDE SEQUENCE [LARGE SCALE GENOMIC DNA]</scope>
    <source>
        <strain evidence="11 12">Buc</strain>
    </source>
</reference>
<dbReference type="InterPro" id="IPR036737">
    <property type="entry name" value="OmpA-like_sf"/>
</dbReference>
<dbReference type="InterPro" id="IPR025713">
    <property type="entry name" value="MotB-like_N_dom"/>
</dbReference>
<evidence type="ECO:0000259" key="10">
    <source>
        <dbReference type="PROSITE" id="PS51123"/>
    </source>
</evidence>
<dbReference type="OrthoDB" id="9815217at2"/>
<keyword evidence="12" id="KW-1185">Reference proteome</keyword>
<dbReference type="RefSeq" id="WP_148581837.1">
    <property type="nucleotide sequence ID" value="NZ_SDKK01000080.1"/>
</dbReference>
<keyword evidence="5 9" id="KW-1133">Transmembrane helix</keyword>
<evidence type="ECO:0000256" key="5">
    <source>
        <dbReference type="ARBA" id="ARBA00022989"/>
    </source>
</evidence>
<dbReference type="GO" id="GO:0005886">
    <property type="term" value="C:plasma membrane"/>
    <property type="evidence" value="ECO:0007669"/>
    <property type="project" value="UniProtKB-SubCell"/>
</dbReference>
<keyword evidence="4 9" id="KW-0812">Transmembrane</keyword>
<dbReference type="NCBIfam" id="NF006541">
    <property type="entry name" value="PRK09038.1"/>
    <property type="match status" value="1"/>
</dbReference>
<feature type="domain" description="OmpA-like" evidence="10">
    <location>
        <begin position="127"/>
        <end position="248"/>
    </location>
</feature>
<evidence type="ECO:0000256" key="9">
    <source>
        <dbReference type="SAM" id="Phobius"/>
    </source>
</evidence>
<protein>
    <submittedName>
        <fullName evidence="11">Flagellar motor protein MotD</fullName>
    </submittedName>
</protein>
<keyword evidence="11" id="KW-0282">Flagellum</keyword>
<feature type="transmembrane region" description="Helical" evidence="9">
    <location>
        <begin position="21"/>
        <end position="39"/>
    </location>
</feature>
<dbReference type="Gene3D" id="3.30.1330.60">
    <property type="entry name" value="OmpA-like domain"/>
    <property type="match status" value="1"/>
</dbReference>
<name>A0A6C2C538_9RHOO</name>
<dbReference type="Pfam" id="PF00691">
    <property type="entry name" value="OmpA"/>
    <property type="match status" value="1"/>
</dbReference>
<dbReference type="CDD" id="cd07185">
    <property type="entry name" value="OmpA_C-like"/>
    <property type="match status" value="1"/>
</dbReference>
<comment type="subcellular location">
    <subcellularLocation>
        <location evidence="1">Cell membrane</location>
        <topology evidence="1">Single-pass membrane protein</topology>
    </subcellularLocation>
</comment>
<comment type="caution">
    <text evidence="11">The sequence shown here is derived from an EMBL/GenBank/DDBJ whole genome shotgun (WGS) entry which is preliminary data.</text>
</comment>
<accession>A0A6C2C538</accession>
<dbReference type="SUPFAM" id="SSF103088">
    <property type="entry name" value="OmpA-like"/>
    <property type="match status" value="1"/>
</dbReference>
<feature type="non-terminal residue" evidence="11">
    <location>
        <position position="274"/>
    </location>
</feature>
<feature type="region of interest" description="Disordered" evidence="8">
    <location>
        <begin position="71"/>
        <end position="96"/>
    </location>
</feature>
<dbReference type="Pfam" id="PF13677">
    <property type="entry name" value="MotB_plug"/>
    <property type="match status" value="1"/>
</dbReference>
<evidence type="ECO:0000256" key="4">
    <source>
        <dbReference type="ARBA" id="ARBA00022692"/>
    </source>
</evidence>
<gene>
    <name evidence="11" type="primary">motD</name>
    <name evidence="11" type="ORF">ETQ85_25755</name>
</gene>
<evidence type="ECO:0000256" key="2">
    <source>
        <dbReference type="ARBA" id="ARBA00008914"/>
    </source>
</evidence>
<dbReference type="PROSITE" id="PS51123">
    <property type="entry name" value="OMPA_2"/>
    <property type="match status" value="1"/>
</dbReference>
<proteinExistence type="inferred from homology"/>
<keyword evidence="11" id="KW-0969">Cilium</keyword>
<organism evidence="11 12">
    <name type="scientific">Zoogloea oleivorans</name>
    <dbReference type="NCBI Taxonomy" id="1552750"/>
    <lineage>
        <taxon>Bacteria</taxon>
        <taxon>Pseudomonadati</taxon>
        <taxon>Pseudomonadota</taxon>
        <taxon>Betaproteobacteria</taxon>
        <taxon>Rhodocyclales</taxon>
        <taxon>Zoogloeaceae</taxon>
        <taxon>Zoogloea</taxon>
    </lineage>
</organism>
<keyword evidence="6 7" id="KW-0472">Membrane</keyword>
<dbReference type="InterPro" id="IPR050330">
    <property type="entry name" value="Bact_OuterMem_StrucFunc"/>
</dbReference>
<dbReference type="PANTHER" id="PTHR30329">
    <property type="entry name" value="STATOR ELEMENT OF FLAGELLAR MOTOR COMPLEX"/>
    <property type="match status" value="1"/>
</dbReference>